<keyword evidence="3" id="KW-1185">Reference proteome</keyword>
<dbReference type="InterPro" id="IPR052534">
    <property type="entry name" value="Extracell_DNA_Util/SecSys_Comp"/>
</dbReference>
<reference evidence="2 3" key="1">
    <citation type="submission" date="2016-09" db="EMBL/GenBank/DDBJ databases">
        <title>Rhizobium sp. nov., a novel species isolated from the rice rhizosphere.</title>
        <authorList>
            <person name="Zhao J."/>
            <person name="Zhang X."/>
        </authorList>
    </citation>
    <scope>NUCLEOTIDE SEQUENCE [LARGE SCALE GENOMIC DNA]</scope>
    <source>
        <strain evidence="2 3">1.7048</strain>
    </source>
</reference>
<sequence length="372" mass="39702">MASLGGVDGAVRGWIDGLALAMLRIIDRLRPAPVIILSLDGEGGAPAGLLHRAGEADKPPLGRLIAEVDGVRLEPAAALRVLRGSDLRLRVPDGWILERTLAPVPTKSRPFLDAYVRRQIERVTPWRAADCFYTTRTETAPDGPERLAVSITVVLRRLVEPTLAPLIGAGLRRLCIEPDGTKSAEAGVRGSVTLPAVEAVRLQQMRRLTGGTVAVVVIGVVAGLGATAWIQAGQQARLDTLDQAIAAKRRQMAAITARRATGEGDAMQIPPAPLPPAIVRLDRLSALLPDSAYVTDLTFEGDRVRLAGISTEDVAALIPLIERSGLFSEAHFYAPTTKREDQQGQRFFIEMRVTSAGPAASPVKRDSAGGRS</sequence>
<gene>
    <name evidence="2" type="ORF">BJF93_12795</name>
</gene>
<dbReference type="AlphaFoldDB" id="A0A1Q9AQP8"/>
<dbReference type="RefSeq" id="WP_075629645.1">
    <property type="nucleotide sequence ID" value="NZ_FOAM01000018.1"/>
</dbReference>
<keyword evidence="1" id="KW-0812">Transmembrane</keyword>
<dbReference type="PANTHER" id="PTHR40278">
    <property type="entry name" value="DNA UTILIZATION PROTEIN HOFN"/>
    <property type="match status" value="1"/>
</dbReference>
<dbReference type="EMBL" id="MKIP01000059">
    <property type="protein sequence ID" value="OLP57740.1"/>
    <property type="molecule type" value="Genomic_DNA"/>
</dbReference>
<feature type="transmembrane region" description="Helical" evidence="1">
    <location>
        <begin position="208"/>
        <end position="230"/>
    </location>
</feature>
<evidence type="ECO:0000256" key="1">
    <source>
        <dbReference type="SAM" id="Phobius"/>
    </source>
</evidence>
<name>A0A1Q9AQP8_9HYPH</name>
<comment type="caution">
    <text evidence="2">The sequence shown here is derived from an EMBL/GenBank/DDBJ whole genome shotgun (WGS) entry which is preliminary data.</text>
</comment>
<dbReference type="Proteomes" id="UP000186364">
    <property type="component" value="Unassembled WGS sequence"/>
</dbReference>
<dbReference type="Pfam" id="PF05137">
    <property type="entry name" value="PilN"/>
    <property type="match status" value="1"/>
</dbReference>
<dbReference type="PANTHER" id="PTHR40278:SF1">
    <property type="entry name" value="DNA UTILIZATION PROTEIN HOFN"/>
    <property type="match status" value="1"/>
</dbReference>
<evidence type="ECO:0000313" key="3">
    <source>
        <dbReference type="Proteomes" id="UP000186364"/>
    </source>
</evidence>
<keyword evidence="1" id="KW-1133">Transmembrane helix</keyword>
<accession>A0A1Q9AQP8</accession>
<organism evidence="2 3">
    <name type="scientific">Xaviernesmea oryzae</name>
    <dbReference type="NCBI Taxonomy" id="464029"/>
    <lineage>
        <taxon>Bacteria</taxon>
        <taxon>Pseudomonadati</taxon>
        <taxon>Pseudomonadota</taxon>
        <taxon>Alphaproteobacteria</taxon>
        <taxon>Hyphomicrobiales</taxon>
        <taxon>Rhizobiaceae</taxon>
        <taxon>Rhizobium/Agrobacterium group</taxon>
        <taxon>Xaviernesmea</taxon>
    </lineage>
</organism>
<dbReference type="OrthoDB" id="8196557at2"/>
<keyword evidence="1" id="KW-0472">Membrane</keyword>
<evidence type="ECO:0000313" key="2">
    <source>
        <dbReference type="EMBL" id="OLP57740.1"/>
    </source>
</evidence>
<protein>
    <submittedName>
        <fullName evidence="2">Uncharacterized protein</fullName>
    </submittedName>
</protein>
<dbReference type="InterPro" id="IPR007813">
    <property type="entry name" value="PilN"/>
</dbReference>
<proteinExistence type="predicted"/>